<evidence type="ECO:0000313" key="3">
    <source>
        <dbReference type="Proteomes" id="UP001156701"/>
    </source>
</evidence>
<evidence type="ECO:0000259" key="1">
    <source>
        <dbReference type="Pfam" id="PF00534"/>
    </source>
</evidence>
<dbReference type="EC" id="2.4.-.-" evidence="2"/>
<dbReference type="Pfam" id="PF00534">
    <property type="entry name" value="Glycos_transf_1"/>
    <property type="match status" value="1"/>
</dbReference>
<organism evidence="2 3">
    <name type="scientific">Providencia huashanensis</name>
    <dbReference type="NCBI Taxonomy" id="3037798"/>
    <lineage>
        <taxon>Bacteria</taxon>
        <taxon>Pseudomonadati</taxon>
        <taxon>Pseudomonadota</taxon>
        <taxon>Gammaproteobacteria</taxon>
        <taxon>Enterobacterales</taxon>
        <taxon>Morganellaceae</taxon>
        <taxon>Providencia</taxon>
    </lineage>
</organism>
<accession>A0AA42JX00</accession>
<proteinExistence type="predicted"/>
<comment type="caution">
    <text evidence="2">The sequence shown here is derived from an EMBL/GenBank/DDBJ whole genome shotgun (WGS) entry which is preliminary data.</text>
</comment>
<dbReference type="SUPFAM" id="SSF53756">
    <property type="entry name" value="UDP-Glycosyltransferase/glycogen phosphorylase"/>
    <property type="match status" value="1"/>
</dbReference>
<dbReference type="Gene3D" id="3.40.50.2000">
    <property type="entry name" value="Glycogen Phosphorylase B"/>
    <property type="match status" value="2"/>
</dbReference>
<dbReference type="InterPro" id="IPR001296">
    <property type="entry name" value="Glyco_trans_1"/>
</dbReference>
<reference evidence="2" key="1">
    <citation type="submission" date="2023-03" db="EMBL/GenBank/DDBJ databases">
        <title>a new species belonging to Providencia genus.</title>
        <authorList>
            <person name="Yang W."/>
            <person name="Hu F."/>
            <person name="Shen S."/>
            <person name="Ding L."/>
            <person name="Yin D."/>
        </authorList>
    </citation>
    <scope>NUCLEOTIDE SEQUENCE</scope>
    <source>
        <strain evidence="2">CRE-3FA-0001</strain>
    </source>
</reference>
<keyword evidence="2" id="KW-0328">Glycosyltransferase</keyword>
<protein>
    <submittedName>
        <fullName evidence="2">Glycosyltransferase</fullName>
        <ecNumber evidence="2">2.4.-.-</ecNumber>
    </submittedName>
</protein>
<dbReference type="Proteomes" id="UP001156701">
    <property type="component" value="Unassembled WGS sequence"/>
</dbReference>
<gene>
    <name evidence="2" type="ORF">P7V44_01810</name>
</gene>
<dbReference type="GO" id="GO:0016757">
    <property type="term" value="F:glycosyltransferase activity"/>
    <property type="evidence" value="ECO:0007669"/>
    <property type="project" value="UniProtKB-KW"/>
</dbReference>
<dbReference type="RefSeq" id="WP_278030634.1">
    <property type="nucleotide sequence ID" value="NZ_JARRYG010000002.1"/>
</dbReference>
<dbReference type="EMBL" id="JARRYG010000002">
    <property type="protein sequence ID" value="MDG4694971.1"/>
    <property type="molecule type" value="Genomic_DNA"/>
</dbReference>
<name>A0AA42JX00_9GAMM</name>
<dbReference type="AlphaFoldDB" id="A0AA42JX00"/>
<feature type="domain" description="Glycosyl transferase family 1" evidence="1">
    <location>
        <begin position="159"/>
        <end position="302"/>
    </location>
</feature>
<keyword evidence="2" id="KW-0808">Transferase</keyword>
<evidence type="ECO:0000313" key="2">
    <source>
        <dbReference type="EMBL" id="MDG4694971.1"/>
    </source>
</evidence>
<sequence length="339" mass="39491">MKIIHIIDSFKIGGVEVGVLNLLYSHQDYIVLTVNGADYNFLSSLPIECRNRIIVCNNYFQAIKTLINLQPNIIVSSLWRAHLTSLLYKIIKKTVKRVHFAHSARFAHIVDRMVSKISIKYSITIYNDSQRTFEWICKYNKKKISSHIIPMNISFSTRKRIFNPKDLTFIYTGRLSKIKRIDISILFIYELMKYRLDPKFYIYGPDNGELENLKILIKKLKIEKNVFIFPSLHPLHVEEELRKNNFYLQTSSVEGMSISVFQSILNGLVPIITPVGEIPNYAKNNFNALYIDKDDISNTANKFYCLYLQSFNNLSPGVIENMENYPPFSINYFSNLNKL</sequence>